<keyword evidence="7" id="KW-0862">Zinc</keyword>
<evidence type="ECO:0000256" key="1">
    <source>
        <dbReference type="ARBA" id="ARBA00004906"/>
    </source>
</evidence>
<dbReference type="OrthoDB" id="2393590at2759"/>
<evidence type="ECO:0000256" key="6">
    <source>
        <dbReference type="ARBA" id="ARBA00022786"/>
    </source>
</evidence>
<reference evidence="9" key="1">
    <citation type="submission" date="2021-06" db="EMBL/GenBank/DDBJ databases">
        <authorList>
            <person name="Kallberg Y."/>
            <person name="Tangrot J."/>
            <person name="Rosling A."/>
        </authorList>
    </citation>
    <scope>NUCLEOTIDE SEQUENCE</scope>
    <source>
        <strain evidence="9">IN212</strain>
    </source>
</reference>
<dbReference type="GO" id="GO:0097039">
    <property type="term" value="P:protein linear polyubiquitination"/>
    <property type="evidence" value="ECO:0007669"/>
    <property type="project" value="TreeGrafter"/>
</dbReference>
<keyword evidence="2" id="KW-0808">Transferase</keyword>
<dbReference type="PANTHER" id="PTHR22770:SF13">
    <property type="entry name" value="RING-TYPE DOMAIN-CONTAINING PROTEIN"/>
    <property type="match status" value="1"/>
</dbReference>
<comment type="pathway">
    <text evidence="1">Protein modification; protein ubiquitination.</text>
</comment>
<dbReference type="Proteomes" id="UP000789396">
    <property type="component" value="Unassembled WGS sequence"/>
</dbReference>
<dbReference type="GO" id="GO:0043161">
    <property type="term" value="P:proteasome-mediated ubiquitin-dependent protein catabolic process"/>
    <property type="evidence" value="ECO:0007669"/>
    <property type="project" value="TreeGrafter"/>
</dbReference>
<evidence type="ECO:0000313" key="10">
    <source>
        <dbReference type="Proteomes" id="UP000789396"/>
    </source>
</evidence>
<comment type="caution">
    <text evidence="9">The sequence shown here is derived from an EMBL/GenBank/DDBJ whole genome shotgun (WGS) entry which is preliminary data.</text>
</comment>
<dbReference type="GO" id="GO:0000151">
    <property type="term" value="C:ubiquitin ligase complex"/>
    <property type="evidence" value="ECO:0007669"/>
    <property type="project" value="TreeGrafter"/>
</dbReference>
<dbReference type="SUPFAM" id="SSF57850">
    <property type="entry name" value="RING/U-box"/>
    <property type="match status" value="2"/>
</dbReference>
<dbReference type="AlphaFoldDB" id="A0A9N9FCZ5"/>
<gene>
    <name evidence="9" type="ORF">RFULGI_LOCUS3550</name>
</gene>
<dbReference type="EMBL" id="CAJVPZ010003139">
    <property type="protein sequence ID" value="CAG8525477.1"/>
    <property type="molecule type" value="Genomic_DNA"/>
</dbReference>
<feature type="domain" description="RING-type" evidence="8">
    <location>
        <begin position="1"/>
        <end position="108"/>
    </location>
</feature>
<dbReference type="GO" id="GO:0008270">
    <property type="term" value="F:zinc ion binding"/>
    <property type="evidence" value="ECO:0007669"/>
    <property type="project" value="UniProtKB-KW"/>
</dbReference>
<evidence type="ECO:0000313" key="9">
    <source>
        <dbReference type="EMBL" id="CAG8525477.1"/>
    </source>
</evidence>
<dbReference type="InterPro" id="IPR051628">
    <property type="entry name" value="LUBAC_E3_Ligases"/>
</dbReference>
<name>A0A9N9FCZ5_9GLOM</name>
<accession>A0A9N9FCZ5</accession>
<evidence type="ECO:0000256" key="2">
    <source>
        <dbReference type="ARBA" id="ARBA00022679"/>
    </source>
</evidence>
<evidence type="ECO:0000256" key="7">
    <source>
        <dbReference type="ARBA" id="ARBA00022833"/>
    </source>
</evidence>
<dbReference type="Pfam" id="PF22191">
    <property type="entry name" value="IBR_1"/>
    <property type="match status" value="1"/>
</dbReference>
<feature type="non-terminal residue" evidence="9">
    <location>
        <position position="108"/>
    </location>
</feature>
<dbReference type="InterPro" id="IPR044066">
    <property type="entry name" value="TRIAD_supradom"/>
</dbReference>
<keyword evidence="4" id="KW-0677">Repeat</keyword>
<dbReference type="CDD" id="cd20336">
    <property type="entry name" value="Rcat_RBR"/>
    <property type="match status" value="1"/>
</dbReference>
<dbReference type="GO" id="GO:0004842">
    <property type="term" value="F:ubiquitin-protein transferase activity"/>
    <property type="evidence" value="ECO:0007669"/>
    <property type="project" value="TreeGrafter"/>
</dbReference>
<organism evidence="9 10">
    <name type="scientific">Racocetra fulgida</name>
    <dbReference type="NCBI Taxonomy" id="60492"/>
    <lineage>
        <taxon>Eukaryota</taxon>
        <taxon>Fungi</taxon>
        <taxon>Fungi incertae sedis</taxon>
        <taxon>Mucoromycota</taxon>
        <taxon>Glomeromycotina</taxon>
        <taxon>Glomeromycetes</taxon>
        <taxon>Diversisporales</taxon>
        <taxon>Gigasporaceae</taxon>
        <taxon>Racocetra</taxon>
    </lineage>
</organism>
<protein>
    <submittedName>
        <fullName evidence="9">13406_t:CDS:1</fullName>
    </submittedName>
</protein>
<dbReference type="PANTHER" id="PTHR22770">
    <property type="entry name" value="UBIQUITIN CONJUGATING ENZYME 7 INTERACTING PROTEIN-RELATED"/>
    <property type="match status" value="1"/>
</dbReference>
<sequence length="108" mass="12475">MKITNQCNHDHRICCECIGTYIKHELEDNGNLRISCPEDGCTEILDQKDVEKFASKESFKRLETLRNAERASESYVGQLKQCPNCASRIEKNEGCDHMTCRCGHEFCW</sequence>
<dbReference type="PROSITE" id="PS51873">
    <property type="entry name" value="TRIAD"/>
    <property type="match status" value="1"/>
</dbReference>
<keyword evidence="6" id="KW-0833">Ubl conjugation pathway</keyword>
<keyword evidence="3" id="KW-0479">Metal-binding</keyword>
<dbReference type="GO" id="GO:0043130">
    <property type="term" value="F:ubiquitin binding"/>
    <property type="evidence" value="ECO:0007669"/>
    <property type="project" value="TreeGrafter"/>
</dbReference>
<proteinExistence type="predicted"/>
<dbReference type="Gene3D" id="1.20.120.1750">
    <property type="match status" value="1"/>
</dbReference>
<evidence type="ECO:0000256" key="4">
    <source>
        <dbReference type="ARBA" id="ARBA00022737"/>
    </source>
</evidence>
<keyword evidence="5" id="KW-0863">Zinc-finger</keyword>
<keyword evidence="10" id="KW-1185">Reference proteome</keyword>
<evidence type="ECO:0000256" key="3">
    <source>
        <dbReference type="ARBA" id="ARBA00022723"/>
    </source>
</evidence>
<evidence type="ECO:0000259" key="8">
    <source>
        <dbReference type="PROSITE" id="PS51873"/>
    </source>
</evidence>
<evidence type="ECO:0000256" key="5">
    <source>
        <dbReference type="ARBA" id="ARBA00022771"/>
    </source>
</evidence>